<dbReference type="InterPro" id="IPR029057">
    <property type="entry name" value="PRTase-like"/>
</dbReference>
<dbReference type="InterPro" id="IPR000836">
    <property type="entry name" value="PRTase_dom"/>
</dbReference>
<protein>
    <recommendedName>
        <fullName evidence="3">Phosphoribosyltransferase domain-containing protein</fullName>
    </recommendedName>
</protein>
<reference evidence="2" key="1">
    <citation type="submission" date="2017-03" db="EMBL/GenBank/DDBJ databases">
        <authorList>
            <person name="Lund M.B."/>
        </authorList>
    </citation>
    <scope>NUCLEOTIDE SEQUENCE [LARGE SCALE GENOMIC DNA]</scope>
</reference>
<dbReference type="EMBL" id="NAEP01000032">
    <property type="protein sequence ID" value="PDQ35472.1"/>
    <property type="molecule type" value="Genomic_DNA"/>
</dbReference>
<organism evidence="1 2">
    <name type="scientific">Candidatus Lumbricidiphila eiseniae</name>
    <dbReference type="NCBI Taxonomy" id="1969409"/>
    <lineage>
        <taxon>Bacteria</taxon>
        <taxon>Bacillati</taxon>
        <taxon>Actinomycetota</taxon>
        <taxon>Actinomycetes</taxon>
        <taxon>Micrococcales</taxon>
        <taxon>Microbacteriaceae</taxon>
        <taxon>Candidatus Lumbricidiphila</taxon>
    </lineage>
</organism>
<dbReference type="AlphaFoldDB" id="A0A2A6FRH2"/>
<dbReference type="CDD" id="cd06223">
    <property type="entry name" value="PRTases_typeI"/>
    <property type="match status" value="1"/>
</dbReference>
<gene>
    <name evidence="1" type="ORF">B5766_05230</name>
</gene>
<proteinExistence type="predicted"/>
<comment type="caution">
    <text evidence="1">The sequence shown here is derived from an EMBL/GenBank/DDBJ whole genome shotgun (WGS) entry which is preliminary data.</text>
</comment>
<evidence type="ECO:0008006" key="3">
    <source>
        <dbReference type="Google" id="ProtNLM"/>
    </source>
</evidence>
<evidence type="ECO:0000313" key="2">
    <source>
        <dbReference type="Proteomes" id="UP000219994"/>
    </source>
</evidence>
<dbReference type="SUPFAM" id="SSF53271">
    <property type="entry name" value="PRTase-like"/>
    <property type="match status" value="1"/>
</dbReference>
<name>A0A2A6FRH2_9MICO</name>
<evidence type="ECO:0000313" key="1">
    <source>
        <dbReference type="EMBL" id="PDQ35472.1"/>
    </source>
</evidence>
<dbReference type="Gene3D" id="3.40.50.2020">
    <property type="match status" value="1"/>
</dbReference>
<accession>A0A2A6FRH2</accession>
<sequence length="245" mass="27373">MSHTDPIKAQLSQYFALPATTNVCQDCGVPAVGFSRCDPCNTRQQTGLPRADSITMLAWAIRGTQGYRDMFAYKNDPPDRGALARVKRLFQQSLTDHTACIIPRTLPPIFFSWVPSTQPTVTTTEHPLREILQSTFAKPQFTVADYVGPRNPKPNARRGFHPERWKVSTHLNGACIYLFDDSWVTGGHAQSVASALKNAGAREVHFIAIARIINNKFHKNYLANNPPKPYDPAVCPTHKINHHSQ</sequence>
<dbReference type="Proteomes" id="UP000219994">
    <property type="component" value="Unassembled WGS sequence"/>
</dbReference>